<dbReference type="EMBL" id="LN890946">
    <property type="protein sequence ID" value="CUS15510.1"/>
    <property type="molecule type" value="Genomic_DNA"/>
</dbReference>
<feature type="transmembrane region" description="Helical" evidence="2">
    <location>
        <begin position="39"/>
        <end position="57"/>
    </location>
</feature>
<reference evidence="3" key="1">
    <citation type="submission" date="2015-10" db="EMBL/GenBank/DDBJ databases">
        <authorList>
            <person name="Regsiter A."/>
            <person name="william w."/>
        </authorList>
    </citation>
    <scope>NUCLEOTIDE SEQUENCE</scope>
    <source>
        <strain evidence="3">Montdore</strain>
    </source>
</reference>
<dbReference type="AlphaFoldDB" id="A0A292Q9V1"/>
<feature type="compositionally biased region" description="Polar residues" evidence="1">
    <location>
        <begin position="1"/>
        <end position="16"/>
    </location>
</feature>
<keyword evidence="2" id="KW-0472">Membrane</keyword>
<keyword evidence="2" id="KW-0812">Transmembrane</keyword>
<protein>
    <submittedName>
        <fullName evidence="3">Uncharacterized protein</fullName>
    </submittedName>
</protein>
<name>A0A292Q9V1_9PEZI</name>
<evidence type="ECO:0000256" key="2">
    <source>
        <dbReference type="SAM" id="Phobius"/>
    </source>
</evidence>
<proteinExistence type="predicted"/>
<keyword evidence="4" id="KW-1185">Reference proteome</keyword>
<keyword evidence="2" id="KW-1133">Transmembrane helix</keyword>
<evidence type="ECO:0000256" key="1">
    <source>
        <dbReference type="SAM" id="MobiDB-lite"/>
    </source>
</evidence>
<sequence>MPTQTEEARTAVTNENLPPVNPTPAPQDVQDNEARYTALRYRASLGVLVVAPALILLPPRKMDLFTFGLGASWIYCLGEVADQHGRDPWRGFKRYEQFGKGELEGRGTGRAVEVNSEMAKVGGWKGEKVVRDVRPKEEEGKSISQIITERVWDVWEQKDSDQEEGKKGKKGKG</sequence>
<dbReference type="Proteomes" id="UP001412239">
    <property type="component" value="Unassembled WGS sequence"/>
</dbReference>
<evidence type="ECO:0000313" key="4">
    <source>
        <dbReference type="Proteomes" id="UP001412239"/>
    </source>
</evidence>
<accession>A0A292Q9V1</accession>
<evidence type="ECO:0000313" key="3">
    <source>
        <dbReference type="EMBL" id="CUS15510.1"/>
    </source>
</evidence>
<feature type="region of interest" description="Disordered" evidence="1">
    <location>
        <begin position="1"/>
        <end position="29"/>
    </location>
</feature>
<gene>
    <name evidence="3" type="ORF">GSTUAT00000443001</name>
</gene>
<organism evidence="3 4">
    <name type="scientific">Tuber aestivum</name>
    <name type="common">summer truffle</name>
    <dbReference type="NCBI Taxonomy" id="59557"/>
    <lineage>
        <taxon>Eukaryota</taxon>
        <taxon>Fungi</taxon>
        <taxon>Dikarya</taxon>
        <taxon>Ascomycota</taxon>
        <taxon>Pezizomycotina</taxon>
        <taxon>Pezizomycetes</taxon>
        <taxon>Pezizales</taxon>
        <taxon>Tuberaceae</taxon>
        <taxon>Tuber</taxon>
    </lineage>
</organism>